<keyword evidence="5" id="KW-0133">Cell shape</keyword>
<gene>
    <name evidence="9" type="primary">mreD</name>
    <name evidence="9" type="ORF">KDK92_13375</name>
</gene>
<dbReference type="EMBL" id="JAGSOJ010000002">
    <property type="protein sequence ID" value="MCM1990716.1"/>
    <property type="molecule type" value="Genomic_DNA"/>
</dbReference>
<accession>A0A9J6P2V7</accession>
<keyword evidence="6 8" id="KW-1133">Transmembrane helix</keyword>
<evidence type="ECO:0000313" key="9">
    <source>
        <dbReference type="EMBL" id="MCM1990716.1"/>
    </source>
</evidence>
<feature type="transmembrane region" description="Helical" evidence="8">
    <location>
        <begin position="64"/>
        <end position="85"/>
    </location>
</feature>
<comment type="similarity">
    <text evidence="2">Belongs to the MreD family.</text>
</comment>
<evidence type="ECO:0000256" key="7">
    <source>
        <dbReference type="ARBA" id="ARBA00023136"/>
    </source>
</evidence>
<evidence type="ECO:0000256" key="4">
    <source>
        <dbReference type="ARBA" id="ARBA00022692"/>
    </source>
</evidence>
<evidence type="ECO:0000256" key="8">
    <source>
        <dbReference type="SAM" id="Phobius"/>
    </source>
</evidence>
<dbReference type="NCBIfam" id="TIGR03426">
    <property type="entry name" value="shape_MreD"/>
    <property type="match status" value="1"/>
</dbReference>
<proteinExistence type="inferred from homology"/>
<dbReference type="Pfam" id="PF04093">
    <property type="entry name" value="MreD"/>
    <property type="match status" value="1"/>
</dbReference>
<keyword evidence="3" id="KW-1003">Cell membrane</keyword>
<dbReference type="InterPro" id="IPR007227">
    <property type="entry name" value="Cell_shape_determining_MreD"/>
</dbReference>
<comment type="caution">
    <text evidence="9">The sequence shown here is derived from an EMBL/GenBank/DDBJ whole genome shotgun (WGS) entry which is preliminary data.</text>
</comment>
<dbReference type="GO" id="GO:0005886">
    <property type="term" value="C:plasma membrane"/>
    <property type="evidence" value="ECO:0007669"/>
    <property type="project" value="UniProtKB-SubCell"/>
</dbReference>
<keyword evidence="10" id="KW-1185">Reference proteome</keyword>
<reference evidence="9" key="1">
    <citation type="journal article" date="2021" name="mSystems">
        <title>Bacteria and Archaea Synergistically Convert Glycine Betaine to Biogenic Methane in the Formosa Cold Seep of the South China Sea.</title>
        <authorList>
            <person name="Li L."/>
            <person name="Zhang W."/>
            <person name="Zhang S."/>
            <person name="Song L."/>
            <person name="Sun Q."/>
            <person name="Zhang H."/>
            <person name="Xiang H."/>
            <person name="Dong X."/>
        </authorList>
    </citation>
    <scope>NUCLEOTIDE SEQUENCE</scope>
    <source>
        <strain evidence="9">ZWT</strain>
    </source>
</reference>
<dbReference type="RefSeq" id="WP_250859808.1">
    <property type="nucleotide sequence ID" value="NZ_JAGSOJ010000002.1"/>
</dbReference>
<dbReference type="Proteomes" id="UP001056429">
    <property type="component" value="Unassembled WGS sequence"/>
</dbReference>
<dbReference type="AlphaFoldDB" id="A0A9J6P2V7"/>
<evidence type="ECO:0000313" key="10">
    <source>
        <dbReference type="Proteomes" id="UP001056429"/>
    </source>
</evidence>
<sequence length="163" mass="18460">MKKYLMLFFISILLLVGDNTLMPFIGISGAYPSMLFIFCISFSFYADLNEVIFIGCVSGLLQDIFFIDVIGVNALINILLCLSVAYVGKNFIKSKLLVPIIMVLCASLIKGFILIGVSKIYGNSLFLRDVICISAYNFFLAVILEKIIFKFYNLELIKNNWRF</sequence>
<keyword evidence="4 8" id="KW-0812">Transmembrane</keyword>
<organism evidence="9 10">
    <name type="scientific">Oceanirhabdus seepicola</name>
    <dbReference type="NCBI Taxonomy" id="2828781"/>
    <lineage>
        <taxon>Bacteria</taxon>
        <taxon>Bacillati</taxon>
        <taxon>Bacillota</taxon>
        <taxon>Clostridia</taxon>
        <taxon>Eubacteriales</taxon>
        <taxon>Clostridiaceae</taxon>
        <taxon>Oceanirhabdus</taxon>
    </lineage>
</organism>
<evidence type="ECO:0000256" key="5">
    <source>
        <dbReference type="ARBA" id="ARBA00022960"/>
    </source>
</evidence>
<evidence type="ECO:0000256" key="1">
    <source>
        <dbReference type="ARBA" id="ARBA00004651"/>
    </source>
</evidence>
<reference evidence="9" key="2">
    <citation type="submission" date="2021-04" db="EMBL/GenBank/DDBJ databases">
        <authorList>
            <person name="Dong X."/>
        </authorList>
    </citation>
    <scope>NUCLEOTIDE SEQUENCE</scope>
    <source>
        <strain evidence="9">ZWT</strain>
    </source>
</reference>
<feature type="transmembrane region" description="Helical" evidence="8">
    <location>
        <begin position="130"/>
        <end position="152"/>
    </location>
</feature>
<feature type="transmembrane region" description="Helical" evidence="8">
    <location>
        <begin position="97"/>
        <end position="118"/>
    </location>
</feature>
<dbReference type="GO" id="GO:0008360">
    <property type="term" value="P:regulation of cell shape"/>
    <property type="evidence" value="ECO:0007669"/>
    <property type="project" value="UniProtKB-KW"/>
</dbReference>
<evidence type="ECO:0000256" key="6">
    <source>
        <dbReference type="ARBA" id="ARBA00022989"/>
    </source>
</evidence>
<protein>
    <submittedName>
        <fullName evidence="9">Rod shape-determining protein MreD</fullName>
    </submittedName>
</protein>
<keyword evidence="7 8" id="KW-0472">Membrane</keyword>
<name>A0A9J6P2V7_9CLOT</name>
<feature type="transmembrane region" description="Helical" evidence="8">
    <location>
        <begin position="33"/>
        <end position="57"/>
    </location>
</feature>
<evidence type="ECO:0000256" key="2">
    <source>
        <dbReference type="ARBA" id="ARBA00007776"/>
    </source>
</evidence>
<evidence type="ECO:0000256" key="3">
    <source>
        <dbReference type="ARBA" id="ARBA00022475"/>
    </source>
</evidence>
<comment type="subcellular location">
    <subcellularLocation>
        <location evidence="1">Cell membrane</location>
        <topology evidence="1">Multi-pass membrane protein</topology>
    </subcellularLocation>
</comment>